<organism evidence="4 5">
    <name type="scientific">Legionella busanensis</name>
    <dbReference type="NCBI Taxonomy" id="190655"/>
    <lineage>
        <taxon>Bacteria</taxon>
        <taxon>Pseudomonadati</taxon>
        <taxon>Pseudomonadota</taxon>
        <taxon>Gammaproteobacteria</taxon>
        <taxon>Legionellales</taxon>
        <taxon>Legionellaceae</taxon>
        <taxon>Legionella</taxon>
    </lineage>
</organism>
<keyword evidence="1" id="KW-0143">Chaperone</keyword>
<dbReference type="PROSITE" id="PS50076">
    <property type="entry name" value="DNAJ_2"/>
    <property type="match status" value="1"/>
</dbReference>
<evidence type="ECO:0000313" key="4">
    <source>
        <dbReference type="EMBL" id="STX81613.1"/>
    </source>
</evidence>
<keyword evidence="2" id="KW-0812">Transmembrane</keyword>
<keyword evidence="2" id="KW-0472">Membrane</keyword>
<gene>
    <name evidence="4" type="ORF">NCTC13316_03486</name>
</gene>
<sequence length="503" mass="57099">MSNYYTLLGVRPTASAKSITCAYQRLLASYLERGAVDTEIKRIHQIYDTLMDPTKRRFYDLSLLGAGAAHYVRFEREGLTFHLVNNPKDYNYYDYISALFGLSNEDRLIPGTRPAGSFYAKLDYVLFRMYEREKMLQRLPKLNKAQQAELALINRNTKYIGAIMAVLFSSALYKKDFYDLTLGIISNPDMIELERLIGGRDILVKHLEKDGRLQISWGALALKQANLLTPENFLKLSQAKGNRASLSIVLNDLLQAGILDQDNFERLLQHDKYALDLENGLGRLTRIKLVNQYFYEGLLATGKAAGDVGTALEFLHDYGLLNELNWKVIAHQIPGTDIWVPLQRMEKEGLFTPATKDALAWTGPRELHDLTQALDQMVAHGLFVLHFDYEKGKRAMELGLSLKTDLKAFFELNHNEREANKAAFKQSFLTKLHAQDNLMSTHRTPWKMIVANVAVAFTGLGLFAIGAHYLLTGHAFFAKTKRQQCIDSIEANFWLSKETPTCA</sequence>
<keyword evidence="2" id="KW-1133">Transmembrane helix</keyword>
<dbReference type="Proteomes" id="UP000254794">
    <property type="component" value="Unassembled WGS sequence"/>
</dbReference>
<name>A0A378KBR8_9GAMM</name>
<dbReference type="OrthoDB" id="5635292at2"/>
<dbReference type="RefSeq" id="WP_115332975.1">
    <property type="nucleotide sequence ID" value="NZ_CAAAHP010000008.1"/>
</dbReference>
<evidence type="ECO:0000256" key="2">
    <source>
        <dbReference type="SAM" id="Phobius"/>
    </source>
</evidence>
<dbReference type="InterPro" id="IPR001623">
    <property type="entry name" value="DnaJ_domain"/>
</dbReference>
<dbReference type="SUPFAM" id="SSF46565">
    <property type="entry name" value="Chaperone J-domain"/>
    <property type="match status" value="1"/>
</dbReference>
<dbReference type="Gene3D" id="1.10.287.110">
    <property type="entry name" value="DnaJ domain"/>
    <property type="match status" value="1"/>
</dbReference>
<dbReference type="Pfam" id="PF00226">
    <property type="entry name" value="DnaJ"/>
    <property type="match status" value="1"/>
</dbReference>
<proteinExistence type="predicted"/>
<accession>A0A378KBR8</accession>
<feature type="domain" description="J" evidence="3">
    <location>
        <begin position="3"/>
        <end position="63"/>
    </location>
</feature>
<keyword evidence="5" id="KW-1185">Reference proteome</keyword>
<protein>
    <submittedName>
        <fullName evidence="4">Ankyrin repeat protein</fullName>
    </submittedName>
</protein>
<evidence type="ECO:0000313" key="5">
    <source>
        <dbReference type="Proteomes" id="UP000254794"/>
    </source>
</evidence>
<dbReference type="InterPro" id="IPR036869">
    <property type="entry name" value="J_dom_sf"/>
</dbReference>
<evidence type="ECO:0000259" key="3">
    <source>
        <dbReference type="PROSITE" id="PS50076"/>
    </source>
</evidence>
<dbReference type="AlphaFoldDB" id="A0A378KBR8"/>
<feature type="transmembrane region" description="Helical" evidence="2">
    <location>
        <begin position="449"/>
        <end position="471"/>
    </location>
</feature>
<dbReference type="EMBL" id="UGOD01000006">
    <property type="protein sequence ID" value="STX81613.1"/>
    <property type="molecule type" value="Genomic_DNA"/>
</dbReference>
<dbReference type="CDD" id="cd06257">
    <property type="entry name" value="DnaJ"/>
    <property type="match status" value="1"/>
</dbReference>
<reference evidence="4 5" key="1">
    <citation type="submission" date="2018-06" db="EMBL/GenBank/DDBJ databases">
        <authorList>
            <consortium name="Pathogen Informatics"/>
            <person name="Doyle S."/>
        </authorList>
    </citation>
    <scope>NUCLEOTIDE SEQUENCE [LARGE SCALE GENOMIC DNA]</scope>
    <source>
        <strain evidence="4 5">NCTC13316</strain>
    </source>
</reference>
<evidence type="ECO:0000256" key="1">
    <source>
        <dbReference type="ARBA" id="ARBA00023186"/>
    </source>
</evidence>